<proteinExistence type="predicted"/>
<dbReference type="EMBL" id="UINC01223103">
    <property type="protein sequence ID" value="SVE52156.1"/>
    <property type="molecule type" value="Genomic_DNA"/>
</dbReference>
<accession>A0A383E5R5</accession>
<organism evidence="1">
    <name type="scientific">marine metagenome</name>
    <dbReference type="NCBI Taxonomy" id="408172"/>
    <lineage>
        <taxon>unclassified sequences</taxon>
        <taxon>metagenomes</taxon>
        <taxon>ecological metagenomes</taxon>
    </lineage>
</organism>
<evidence type="ECO:0000313" key="1">
    <source>
        <dbReference type="EMBL" id="SVE52156.1"/>
    </source>
</evidence>
<gene>
    <name evidence="1" type="ORF">METZ01_LOCUS505010</name>
</gene>
<reference evidence="1" key="1">
    <citation type="submission" date="2018-05" db="EMBL/GenBank/DDBJ databases">
        <authorList>
            <person name="Lanie J.A."/>
            <person name="Ng W.-L."/>
            <person name="Kazmierczak K.M."/>
            <person name="Andrzejewski T.M."/>
            <person name="Davidsen T.M."/>
            <person name="Wayne K.J."/>
            <person name="Tettelin H."/>
            <person name="Glass J.I."/>
            <person name="Rusch D."/>
            <person name="Podicherti R."/>
            <person name="Tsui H.-C.T."/>
            <person name="Winkler M.E."/>
        </authorList>
    </citation>
    <scope>NUCLEOTIDE SEQUENCE</scope>
</reference>
<dbReference type="AlphaFoldDB" id="A0A383E5R5"/>
<feature type="non-terminal residue" evidence="1">
    <location>
        <position position="66"/>
    </location>
</feature>
<protein>
    <submittedName>
        <fullName evidence="1">Uncharacterized protein</fullName>
    </submittedName>
</protein>
<sequence>MDNKTMIKMRDFFYQSGKDEKQRHAHQTWYRGEHCNFIASKFNLKENDAIDKYILRGWVPQAPFIR</sequence>
<name>A0A383E5R5_9ZZZZ</name>